<reference evidence="1 2" key="1">
    <citation type="submission" date="2014-04" db="EMBL/GenBank/DDBJ databases">
        <authorList>
            <consortium name="DOE Joint Genome Institute"/>
            <person name="Kuo A."/>
            <person name="Kohler A."/>
            <person name="Jargeat P."/>
            <person name="Nagy L.G."/>
            <person name="Floudas D."/>
            <person name="Copeland A."/>
            <person name="Barry K.W."/>
            <person name="Cichocki N."/>
            <person name="Veneault-Fourrey C."/>
            <person name="LaButti K."/>
            <person name="Lindquist E.A."/>
            <person name="Lipzen A."/>
            <person name="Lundell T."/>
            <person name="Morin E."/>
            <person name="Murat C."/>
            <person name="Sun H."/>
            <person name="Tunlid A."/>
            <person name="Henrissat B."/>
            <person name="Grigoriev I.V."/>
            <person name="Hibbett D.S."/>
            <person name="Martin F."/>
            <person name="Nordberg H.P."/>
            <person name="Cantor M.N."/>
            <person name="Hua S.X."/>
        </authorList>
    </citation>
    <scope>NUCLEOTIDE SEQUENCE [LARGE SCALE GENOMIC DNA]</scope>
    <source>
        <strain evidence="1 2">Ve08.2h10</strain>
    </source>
</reference>
<sequence>MPLLPPLRSNSDSESLLQLRLIGIGCGISTSVARVVGGDPSLWISLIGMPLGSTSDPVFKRRTRYVTSRTHTSCEHSNTLWRAA</sequence>
<organism evidence="1 2">
    <name type="scientific">Paxillus rubicundulus Ve08.2h10</name>
    <dbReference type="NCBI Taxonomy" id="930991"/>
    <lineage>
        <taxon>Eukaryota</taxon>
        <taxon>Fungi</taxon>
        <taxon>Dikarya</taxon>
        <taxon>Basidiomycota</taxon>
        <taxon>Agaricomycotina</taxon>
        <taxon>Agaricomycetes</taxon>
        <taxon>Agaricomycetidae</taxon>
        <taxon>Boletales</taxon>
        <taxon>Paxilineae</taxon>
        <taxon>Paxillaceae</taxon>
        <taxon>Paxillus</taxon>
    </lineage>
</organism>
<reference evidence="2" key="2">
    <citation type="submission" date="2015-01" db="EMBL/GenBank/DDBJ databases">
        <title>Evolutionary Origins and Diversification of the Mycorrhizal Mutualists.</title>
        <authorList>
            <consortium name="DOE Joint Genome Institute"/>
            <consortium name="Mycorrhizal Genomics Consortium"/>
            <person name="Kohler A."/>
            <person name="Kuo A."/>
            <person name="Nagy L.G."/>
            <person name="Floudas D."/>
            <person name="Copeland A."/>
            <person name="Barry K.W."/>
            <person name="Cichocki N."/>
            <person name="Veneault-Fourrey C."/>
            <person name="LaButti K."/>
            <person name="Lindquist E.A."/>
            <person name="Lipzen A."/>
            <person name="Lundell T."/>
            <person name="Morin E."/>
            <person name="Murat C."/>
            <person name="Riley R."/>
            <person name="Ohm R."/>
            <person name="Sun H."/>
            <person name="Tunlid A."/>
            <person name="Henrissat B."/>
            <person name="Grigoriev I.V."/>
            <person name="Hibbett D.S."/>
            <person name="Martin F."/>
        </authorList>
    </citation>
    <scope>NUCLEOTIDE SEQUENCE [LARGE SCALE GENOMIC DNA]</scope>
    <source>
        <strain evidence="2">Ve08.2h10</strain>
    </source>
</reference>
<name>A0A0D0E5E0_9AGAM</name>
<accession>A0A0D0E5E0</accession>
<gene>
    <name evidence="1" type="ORF">PAXRUDRAFT_829722</name>
</gene>
<evidence type="ECO:0000313" key="1">
    <source>
        <dbReference type="EMBL" id="KIK92695.1"/>
    </source>
</evidence>
<protein>
    <submittedName>
        <fullName evidence="1">Unplaced genomic scaffold scaffold_430, whole genome shotgun sequence</fullName>
    </submittedName>
</protein>
<dbReference type="HOGENOM" id="CLU_2528153_0_0_1"/>
<keyword evidence="2" id="KW-1185">Reference proteome</keyword>
<proteinExistence type="predicted"/>
<dbReference type="EMBL" id="KN825252">
    <property type="protein sequence ID" value="KIK92695.1"/>
    <property type="molecule type" value="Genomic_DNA"/>
</dbReference>
<dbReference type="AlphaFoldDB" id="A0A0D0E5E0"/>
<evidence type="ECO:0000313" key="2">
    <source>
        <dbReference type="Proteomes" id="UP000054538"/>
    </source>
</evidence>
<dbReference type="Proteomes" id="UP000054538">
    <property type="component" value="Unassembled WGS sequence"/>
</dbReference>
<dbReference type="InParanoid" id="A0A0D0E5E0"/>